<dbReference type="InterPro" id="IPR036412">
    <property type="entry name" value="HAD-like_sf"/>
</dbReference>
<dbReference type="InterPro" id="IPR032631">
    <property type="entry name" value="P-type_ATPase_N"/>
</dbReference>
<dbReference type="Pfam" id="PF00122">
    <property type="entry name" value="E1-E2_ATPase"/>
    <property type="match status" value="1"/>
</dbReference>
<keyword evidence="10" id="KW-1185">Reference proteome</keyword>
<dbReference type="SUPFAM" id="SSF81653">
    <property type="entry name" value="Calcium ATPase, transduction domain A"/>
    <property type="match status" value="1"/>
</dbReference>
<dbReference type="PANTHER" id="PTHR24092">
    <property type="entry name" value="PROBABLE PHOSPHOLIPID-TRANSPORTING ATPASE"/>
    <property type="match status" value="1"/>
</dbReference>
<evidence type="ECO:0008006" key="11">
    <source>
        <dbReference type="Google" id="ProtNLM"/>
    </source>
</evidence>
<dbReference type="GO" id="GO:0140326">
    <property type="term" value="F:ATPase-coupled intramembrane lipid transporter activity"/>
    <property type="evidence" value="ECO:0007669"/>
    <property type="project" value="TreeGrafter"/>
</dbReference>
<dbReference type="GO" id="GO:0045332">
    <property type="term" value="P:phospholipid translocation"/>
    <property type="evidence" value="ECO:0007669"/>
    <property type="project" value="TreeGrafter"/>
</dbReference>
<evidence type="ECO:0000256" key="5">
    <source>
        <dbReference type="SAM" id="MobiDB-lite"/>
    </source>
</evidence>
<proteinExistence type="predicted"/>
<keyword evidence="4 6" id="KW-0472">Membrane</keyword>
<dbReference type="Gene3D" id="2.70.150.10">
    <property type="entry name" value="Calcium-transporting ATPase, cytoplasmic transduction domain A"/>
    <property type="match status" value="1"/>
</dbReference>
<dbReference type="FunFam" id="2.70.150.10:FF:000054">
    <property type="entry name" value="Phospholipid-transporting ATPase"/>
    <property type="match status" value="1"/>
</dbReference>
<dbReference type="SUPFAM" id="SSF56784">
    <property type="entry name" value="HAD-like"/>
    <property type="match status" value="1"/>
</dbReference>
<feature type="domain" description="P-type ATPase A" evidence="7">
    <location>
        <begin position="156"/>
        <end position="298"/>
    </location>
</feature>
<gene>
    <name evidence="9" type="ORF">QR680_013123</name>
</gene>
<comment type="caution">
    <text evidence="9">The sequence shown here is derived from an EMBL/GenBank/DDBJ whole genome shotgun (WGS) entry which is preliminary data.</text>
</comment>
<organism evidence="9 10">
    <name type="scientific">Steinernema hermaphroditum</name>
    <dbReference type="NCBI Taxonomy" id="289476"/>
    <lineage>
        <taxon>Eukaryota</taxon>
        <taxon>Metazoa</taxon>
        <taxon>Ecdysozoa</taxon>
        <taxon>Nematoda</taxon>
        <taxon>Chromadorea</taxon>
        <taxon>Rhabditida</taxon>
        <taxon>Tylenchina</taxon>
        <taxon>Panagrolaimomorpha</taxon>
        <taxon>Strongyloidoidea</taxon>
        <taxon>Steinernematidae</taxon>
        <taxon>Steinernema</taxon>
    </lineage>
</organism>
<dbReference type="InterPro" id="IPR008250">
    <property type="entry name" value="ATPase_P-typ_transduc_dom_A_sf"/>
</dbReference>
<feature type="domain" description="P-type ATPase N-terminal" evidence="8">
    <location>
        <begin position="68"/>
        <end position="121"/>
    </location>
</feature>
<evidence type="ECO:0000313" key="9">
    <source>
        <dbReference type="EMBL" id="KAK0417644.1"/>
    </source>
</evidence>
<evidence type="ECO:0000313" key="10">
    <source>
        <dbReference type="Proteomes" id="UP001175271"/>
    </source>
</evidence>
<evidence type="ECO:0000256" key="3">
    <source>
        <dbReference type="ARBA" id="ARBA00022989"/>
    </source>
</evidence>
<sequence length="593" mass="67463">MTSQRAQKTHRRTSTQWNPPSRPVLDRFASISLPTLFSPGDDYPEKDRLIQPNIHEPDVPRYRLQNYRIYPHNDISTTKYNLFTFIPLNLYYQLKRVANIYLLLIAGLQFIPALHIASKYVGLIPISFVMFLTALKDAYEDFRRHRLDQKINHTRCHVWDSNEGRFRKMRWENIIVGDVVHLSNDETIPADILLIKSSDPEGQVFVETANLDGETNKKQLGVLPGCRRFCAKKFDAEQFNATVFCGHPTKEIQKISGRVEYADGSKDSIRKGNVMLRGCQVRDTRYVDGIVLYAGKDTKAMLNNGNAKNKRSSLEAHTNRFVLFCIAILVVITAISMGFYLTTPKKLGVPYWPDALQHFSVVDALLNFVSLAINFQVLIPISLYISIEVIRGAQLWMMSLDVSMYHLEQDRNFVYHSLNIPEELGQIKYVLSDKTGTLTENRMLFKHCSIAGERFPPDVVPVGGESEKSPRTSRRLQEMMSAGVPPDSAIQSFFFALAVCNTVFVNKQQAVDTVDDGYFEKGGDSDKDAPFRVGNSVFYDSAPTYVNSSPNPTCVRLDLRPPHVTTPIRQPTSRWNWGNRRALSRELPRGQTV</sequence>
<accession>A0AA39I6H6</accession>
<evidence type="ECO:0000259" key="7">
    <source>
        <dbReference type="Pfam" id="PF00122"/>
    </source>
</evidence>
<evidence type="ECO:0000256" key="2">
    <source>
        <dbReference type="ARBA" id="ARBA00022692"/>
    </source>
</evidence>
<dbReference type="Proteomes" id="UP001175271">
    <property type="component" value="Unassembled WGS sequence"/>
</dbReference>
<dbReference type="AlphaFoldDB" id="A0AA39I6H6"/>
<protein>
    <recommendedName>
        <fullName evidence="11">Phospholipid-transporting ATPase</fullName>
    </recommendedName>
</protein>
<dbReference type="PROSITE" id="PS00154">
    <property type="entry name" value="ATPASE_E1_E2"/>
    <property type="match status" value="1"/>
</dbReference>
<feature type="transmembrane region" description="Helical" evidence="6">
    <location>
        <begin position="321"/>
        <end position="341"/>
    </location>
</feature>
<dbReference type="InterPro" id="IPR059000">
    <property type="entry name" value="ATPase_P-type_domA"/>
</dbReference>
<feature type="transmembrane region" description="Helical" evidence="6">
    <location>
        <begin position="97"/>
        <end position="114"/>
    </location>
</feature>
<feature type="transmembrane region" description="Helical" evidence="6">
    <location>
        <begin position="120"/>
        <end position="139"/>
    </location>
</feature>
<evidence type="ECO:0000259" key="8">
    <source>
        <dbReference type="Pfam" id="PF16209"/>
    </source>
</evidence>
<keyword evidence="3 6" id="KW-1133">Transmembrane helix</keyword>
<keyword evidence="2 6" id="KW-0812">Transmembrane</keyword>
<dbReference type="Pfam" id="PF16209">
    <property type="entry name" value="PhoLip_ATPase_N"/>
    <property type="match status" value="1"/>
</dbReference>
<evidence type="ECO:0000256" key="4">
    <source>
        <dbReference type="ARBA" id="ARBA00023136"/>
    </source>
</evidence>
<dbReference type="InterPro" id="IPR023298">
    <property type="entry name" value="ATPase_P-typ_TM_dom_sf"/>
</dbReference>
<dbReference type="EMBL" id="JAUCMV010000002">
    <property type="protein sequence ID" value="KAK0417644.1"/>
    <property type="molecule type" value="Genomic_DNA"/>
</dbReference>
<feature type="region of interest" description="Disordered" evidence="5">
    <location>
        <begin position="1"/>
        <end position="23"/>
    </location>
</feature>
<comment type="subcellular location">
    <subcellularLocation>
        <location evidence="1">Membrane</location>
    </subcellularLocation>
</comment>
<feature type="transmembrane region" description="Helical" evidence="6">
    <location>
        <begin position="361"/>
        <end position="387"/>
    </location>
</feature>
<dbReference type="InterPro" id="IPR018303">
    <property type="entry name" value="ATPase_P-typ_P_site"/>
</dbReference>
<evidence type="ECO:0000256" key="6">
    <source>
        <dbReference type="SAM" id="Phobius"/>
    </source>
</evidence>
<dbReference type="PANTHER" id="PTHR24092:SF218">
    <property type="entry name" value="PHOSPHOLIPID-TRANSPORTING ATPASE"/>
    <property type="match status" value="1"/>
</dbReference>
<name>A0AA39I6H6_9BILA</name>
<reference evidence="9" key="1">
    <citation type="submission" date="2023-06" db="EMBL/GenBank/DDBJ databases">
        <title>Genomic analysis of the entomopathogenic nematode Steinernema hermaphroditum.</title>
        <authorList>
            <person name="Schwarz E.M."/>
            <person name="Heppert J.K."/>
            <person name="Baniya A."/>
            <person name="Schwartz H.T."/>
            <person name="Tan C.-H."/>
            <person name="Antoshechkin I."/>
            <person name="Sternberg P.W."/>
            <person name="Goodrich-Blair H."/>
            <person name="Dillman A.R."/>
        </authorList>
    </citation>
    <scope>NUCLEOTIDE SEQUENCE</scope>
    <source>
        <strain evidence="9">PS9179</strain>
        <tissue evidence="9">Whole animal</tissue>
    </source>
</reference>
<dbReference type="SUPFAM" id="SSF81665">
    <property type="entry name" value="Calcium ATPase, transmembrane domain M"/>
    <property type="match status" value="1"/>
</dbReference>
<evidence type="ECO:0000256" key="1">
    <source>
        <dbReference type="ARBA" id="ARBA00004370"/>
    </source>
</evidence>
<dbReference type="GO" id="GO:0005886">
    <property type="term" value="C:plasma membrane"/>
    <property type="evidence" value="ECO:0007669"/>
    <property type="project" value="TreeGrafter"/>
</dbReference>